<dbReference type="eggNOG" id="COG3866">
    <property type="taxonomic scope" value="Bacteria"/>
</dbReference>
<dbReference type="SMART" id="SM00606">
    <property type="entry name" value="CBD_IV"/>
    <property type="match status" value="1"/>
</dbReference>
<dbReference type="Pfam" id="PF18998">
    <property type="entry name" value="Flg_new_2"/>
    <property type="match status" value="2"/>
</dbReference>
<dbReference type="Pfam" id="PF16318">
    <property type="entry name" value="DUF4957"/>
    <property type="match status" value="1"/>
</dbReference>
<comment type="subcellular location">
    <subcellularLocation>
        <location evidence="1">Cell envelope</location>
    </subcellularLocation>
</comment>
<dbReference type="SUPFAM" id="SSF49785">
    <property type="entry name" value="Galactose-binding domain-like"/>
    <property type="match status" value="1"/>
</dbReference>
<dbReference type="RefSeq" id="WP_081824658.1">
    <property type="nucleotide sequence ID" value="NZ_JNCA01000013.1"/>
</dbReference>
<dbReference type="GO" id="GO:0030246">
    <property type="term" value="F:carbohydrate binding"/>
    <property type="evidence" value="ECO:0007669"/>
    <property type="project" value="InterPro"/>
</dbReference>
<organism evidence="9 10">
    <name type="scientific">Flavobacterium seoulense</name>
    <dbReference type="NCBI Taxonomy" id="1492738"/>
    <lineage>
        <taxon>Bacteria</taxon>
        <taxon>Pseudomonadati</taxon>
        <taxon>Bacteroidota</taxon>
        <taxon>Flavobacteriia</taxon>
        <taxon>Flavobacteriales</taxon>
        <taxon>Flavobacteriaceae</taxon>
        <taxon>Flavobacterium</taxon>
    </lineage>
</organism>
<dbReference type="InterPro" id="IPR042229">
    <property type="entry name" value="Listeria/Bacterioides_rpt_sf"/>
</dbReference>
<evidence type="ECO:0000259" key="8">
    <source>
        <dbReference type="PROSITE" id="PS51175"/>
    </source>
</evidence>
<evidence type="ECO:0000256" key="3">
    <source>
        <dbReference type="ARBA" id="ARBA00022729"/>
    </source>
</evidence>
<accession>A0A066WXR5</accession>
<evidence type="ECO:0000256" key="6">
    <source>
        <dbReference type="ARBA" id="ARBA00023180"/>
    </source>
</evidence>
<dbReference type="GO" id="GO:0046872">
    <property type="term" value="F:metal ion binding"/>
    <property type="evidence" value="ECO:0007669"/>
    <property type="project" value="UniProtKB-KW"/>
</dbReference>
<dbReference type="Pfam" id="PF01095">
    <property type="entry name" value="Pectinesterase"/>
    <property type="match status" value="1"/>
</dbReference>
<keyword evidence="2" id="KW-0479">Metal-binding</keyword>
<dbReference type="Proteomes" id="UP000027064">
    <property type="component" value="Unassembled WGS sequence"/>
</dbReference>
<keyword evidence="5" id="KW-0063">Aspartyl esterase</keyword>
<keyword evidence="3 7" id="KW-0732">Signal</keyword>
<sequence length="2346" mass="252414">MKKQYFMFLLLILFSAMGFSQTIQRIEGETFNGASGARAETNASLSGTGNVGYIKNNTWIKFNAIPFTEFVTRFDVAASGTIGGTIEFRLDAADGTLVGTATVSGSTGWTDYKKFSAAITPTTGVHDLYLIFKHPTNTGYLFNLDYLEKVTNNPNAVTYTLTTNVSPASSGTVTLNPAGTQFNQGTEITLTANKNFGYKFTRWVDGNGAAVSTANPYIFTINANTTLVAEYEALSTYTLNVNLAGAFGLGDYTVSPAGKDGGFSVYEKGTTVTITAVENDIIKFSNWSNGSTSLSNSVVMNENVSLTATFDNQTFISGWTFKTDQYAHPRVAELYSKIENRPQLFAYNTQDNVLAANVRLQNRGGKNGFCVWNTDRGQFFYFMTTLSTIGYKNINIASGLIGYYYGCDEWTFQYSLDGVNFQNVSALTTINTNSITSIGGTLPVEAEGKEKIYIRWFPNVNGTKHGSATDVTATVLSNVMIKADEIAVLDNVAPVLLSSLPENASVTAGASGTVILNYDEKVQLGTGQATLNGKNLNAEFVNKTVKFSYFGLEYDKQYTFSLPAGFIKDISGNNAAAVNLSFKTMVKPIPVKRNFDLIVDANATADQIASGKYVKTIAEAFTKAPSNSSAKFLVLITNGTYNLGGDGTNPQGILLQLPSGKNNVSLIAQSKDKVILQGNPGQGIKNPVLSIEANDLYMENITIEHKDGVINSGQKPALNPAGDRNVYNGVRLRSKQDTQVTGGNRSFYYKSTIEGDVDFICGGGTHWFEECKLVSVAAGYIVAPNHDVNTKYGYIFNNNTITATTSYYLGRPWQNAPRAVYLNTTMVNEPNTLGWASMGTVPAIFAEYNSVNANGIAVNTANRTNVFNVNNVPQTGNYNPVLTKEQAAEYTIENVLSGTDKWNPRLIVEQLGAPSNLLVSGNNTLKWDTNQYAICYVVTKDSKVVAITTDATYVDSDTTPGSHAYTVQAANEYGGLSTLSSINMTINGGTAKPTISYINSIGNVGLTNLTPTEYTQGTAVTLPTPTMQGYNFYGWSNSATVPNTIKEVASTVTGNQTFYAFWGVNGNNQADTVIPPANFDYVFTAAVNKSWDNAGNFTPATMPEAGKQVSVIKEIETTATVFPADLTFSGEGALRLRGAHKATGSLIFKENSRIYYNTSGAGMSLEAPIIVKANVKCEMLSGIANQTTMTLTGAISGSGTIIPLNIGQGTNLNTGTVLLKGDNSEFAGIWDLTQKSTKFPELNYVTAIEGASANAFGSGTINVDKDNFVIFSHENAAGDNLILNLSGTATAVLNTVLKVKKFVLNGTELAEGTYSKNTHSTFFTGEGSIVVNKNSSGGGNTEQTAAFPGAEGHGKYVTGGRGGKVIYVTNLNDSGAGSLRDAINQSGPRIVLFKVSGTISLQSELNITDNITIAGQTAPGGGITLKDYNVKVRGNNVILRYLRFRMGDAKNVENDALGGRFQKNIIVDHCSMSWSTDECVSFYQNENFTLQWCIISESLRNSVHGKGAHGYGGVWGGKNASFHHNLLAHHDSRNPRLGEYANDPFALTDLVDIRNNVIYNWGGNSCYGGDAMNVNLVNNYWKPGPGTSNSTKERILSTGRSLDTTSPLYGIFGKYFVDGNHVVGSTRATQDNWTYGVYNQFHGSQLPVSDDQKATLKINTPHNPGEITTHSATKAYELVLEHAGANLFRDAVDLRAVNDTRAGNATIMNGGNGSTNGYIDTQSATGGWPVLPTAEAPVDTDGDGMPDAWETSHGLNPNSSIDGNLKTLDSGYTNVEVYINGIVKNITDNQNGSLDVHVTPEDFIEKYNKAEDGTKFIMATGTYNATNLEVKNHKYRFVPDENAKPVLSGNFYSEKPEIITGSFSFDGVAIDMTNGSANLIQLKNGASISGLEIKNATIKGIKQSLLVTEGNSESAIAAITIDNCIIDGTATNGANFIQPDSHIVNSISIKNSTIYNFEKANNFLLLQKKDAVNQAVTIAVENNTIYNVGSQDNNALVSIDGHYSNASAYTFKNNIVQQSSENPKAIFMFRSTNVAGAGTAILDNNLMVGVTSQSVKGTVTVAETNIKTLSGLGMTMLVFPNPSAGDFSFSKNAALATAGIGGVALGDPRWLKTTATFSSVTYINAIDGQTMTTLSPLEYREGNIQVLPTPVLDGYVFFGWSNSETVPNVIKSISATAKGNQVFYAFWGEGGNNRPINSGPTNYTISYLNLPKLVINPNAKTVEIGKGYQLLEPQCRGYRFMGWFSDAAYSDEIIGFSATQSQNTTVYARWKKLNEFYAYPSVAKHSVTLKSSIENDTVNIVSVTGTVLKQVKTTNLETEIPVSDLPMGYYLIQSEKSGLTTKIIVK</sequence>
<dbReference type="InterPro" id="IPR006584">
    <property type="entry name" value="Cellulose-bd_IV"/>
</dbReference>
<dbReference type="eggNOG" id="COG3507">
    <property type="taxonomic scope" value="Bacteria"/>
</dbReference>
<evidence type="ECO:0000256" key="4">
    <source>
        <dbReference type="ARBA" id="ARBA00022801"/>
    </source>
</evidence>
<dbReference type="GO" id="GO:0030599">
    <property type="term" value="F:pectinesterase activity"/>
    <property type="evidence" value="ECO:0007669"/>
    <property type="project" value="UniProtKB-EC"/>
</dbReference>
<evidence type="ECO:0000256" key="7">
    <source>
        <dbReference type="SAM" id="SignalP"/>
    </source>
</evidence>
<name>A0A066WXR5_9FLAO</name>
<dbReference type="Pfam" id="PF03422">
    <property type="entry name" value="CBM_6"/>
    <property type="match status" value="1"/>
</dbReference>
<dbReference type="EC" id="3.1.1.11" evidence="9"/>
<dbReference type="PANTHER" id="PTHR42970">
    <property type="entry name" value="PECTATE LYASE C-RELATED"/>
    <property type="match status" value="1"/>
</dbReference>
<gene>
    <name evidence="9" type="ORF">FEM21_13380</name>
</gene>
<reference evidence="9 10" key="1">
    <citation type="submission" date="2014-05" db="EMBL/GenBank/DDBJ databases">
        <title>Genome Sequence of Flavobacterium sp. EM1321.</title>
        <authorList>
            <person name="Shin S.-K."/>
            <person name="Yi H."/>
        </authorList>
    </citation>
    <scope>NUCLEOTIDE SEQUENCE [LARGE SCALE GENOMIC DNA]</scope>
    <source>
        <strain evidence="9 10">EM1321</strain>
    </source>
</reference>
<dbReference type="Gene3D" id="2.160.20.10">
    <property type="entry name" value="Single-stranded right-handed beta-helix, Pectin lyase-like"/>
    <property type="match status" value="2"/>
</dbReference>
<proteinExistence type="predicted"/>
<dbReference type="PATRIC" id="fig|1492738.3.peg.1330"/>
<dbReference type="GO" id="GO:0042545">
    <property type="term" value="P:cell wall modification"/>
    <property type="evidence" value="ECO:0007669"/>
    <property type="project" value="InterPro"/>
</dbReference>
<dbReference type="InterPro" id="IPR012334">
    <property type="entry name" value="Pectin_lyas_fold"/>
</dbReference>
<dbReference type="InterPro" id="IPR052063">
    <property type="entry name" value="Polysaccharide_Lyase_1"/>
</dbReference>
<dbReference type="InterPro" id="IPR013378">
    <property type="entry name" value="InlB-like_B-rpt"/>
</dbReference>
<dbReference type="SUPFAM" id="SSF51126">
    <property type="entry name" value="Pectin lyase-like"/>
    <property type="match status" value="3"/>
</dbReference>
<dbReference type="PANTHER" id="PTHR42970:SF1">
    <property type="entry name" value="PECTATE LYASE C-RELATED"/>
    <property type="match status" value="1"/>
</dbReference>
<evidence type="ECO:0000256" key="5">
    <source>
        <dbReference type="ARBA" id="ARBA00023085"/>
    </source>
</evidence>
<dbReference type="EMBL" id="JNCA01000013">
    <property type="protein sequence ID" value="KDN55455.1"/>
    <property type="molecule type" value="Genomic_DNA"/>
</dbReference>
<dbReference type="InterPro" id="IPR008979">
    <property type="entry name" value="Galactose-bd-like_sf"/>
</dbReference>
<dbReference type="InterPro" id="IPR044060">
    <property type="entry name" value="Bacterial_rp_domain"/>
</dbReference>
<dbReference type="Gene3D" id="2.60.40.4270">
    <property type="entry name" value="Listeria-Bacteroides repeat domain"/>
    <property type="match status" value="2"/>
</dbReference>
<feature type="signal peptide" evidence="7">
    <location>
        <begin position="1"/>
        <end position="18"/>
    </location>
</feature>
<feature type="chain" id="PRO_5001629536" evidence="7">
    <location>
        <begin position="19"/>
        <end position="2346"/>
    </location>
</feature>
<comment type="caution">
    <text evidence="9">The sequence shown here is derived from an EMBL/GenBank/DDBJ whole genome shotgun (WGS) entry which is preliminary data.</text>
</comment>
<keyword evidence="6" id="KW-0325">Glycoprotein</keyword>
<dbReference type="InterPro" id="IPR011050">
    <property type="entry name" value="Pectin_lyase_fold/virulence"/>
</dbReference>
<keyword evidence="4 9" id="KW-0378">Hydrolase</keyword>
<protein>
    <submittedName>
        <fullName evidence="9">Ptinesterase</fullName>
        <ecNumber evidence="9">3.1.1.11</ecNumber>
    </submittedName>
</protein>
<dbReference type="InterPro" id="IPR000070">
    <property type="entry name" value="Pectinesterase_cat"/>
</dbReference>
<evidence type="ECO:0000313" key="10">
    <source>
        <dbReference type="Proteomes" id="UP000027064"/>
    </source>
</evidence>
<dbReference type="STRING" id="1492738.FEM21_13380"/>
<dbReference type="Gene3D" id="2.60.120.260">
    <property type="entry name" value="Galactose-binding domain-like"/>
    <property type="match status" value="1"/>
</dbReference>
<dbReference type="PROSITE" id="PS51175">
    <property type="entry name" value="CBM6"/>
    <property type="match status" value="1"/>
</dbReference>
<dbReference type="InterPro" id="IPR032530">
    <property type="entry name" value="DUF4957"/>
</dbReference>
<dbReference type="eggNOG" id="COG4677">
    <property type="taxonomic scope" value="Bacteria"/>
</dbReference>
<evidence type="ECO:0000256" key="2">
    <source>
        <dbReference type="ARBA" id="ARBA00022723"/>
    </source>
</evidence>
<dbReference type="InterPro" id="IPR005084">
    <property type="entry name" value="CBM6"/>
</dbReference>
<keyword evidence="10" id="KW-1185">Reference proteome</keyword>
<dbReference type="CDD" id="cd04084">
    <property type="entry name" value="CBM6_xylanase-like"/>
    <property type="match status" value="1"/>
</dbReference>
<evidence type="ECO:0000256" key="1">
    <source>
        <dbReference type="ARBA" id="ARBA00004196"/>
    </source>
</evidence>
<dbReference type="OrthoDB" id="9804209at2"/>
<dbReference type="GO" id="GO:0030313">
    <property type="term" value="C:cell envelope"/>
    <property type="evidence" value="ECO:0007669"/>
    <property type="project" value="UniProtKB-SubCell"/>
</dbReference>
<evidence type="ECO:0000313" key="9">
    <source>
        <dbReference type="EMBL" id="KDN55455.1"/>
    </source>
</evidence>
<dbReference type="Pfam" id="PF09479">
    <property type="entry name" value="Flg_new"/>
    <property type="match status" value="3"/>
</dbReference>
<feature type="domain" description="CBM6" evidence="8">
    <location>
        <begin position="24"/>
        <end position="150"/>
    </location>
</feature>